<proteinExistence type="predicted"/>
<evidence type="ECO:0000313" key="2">
    <source>
        <dbReference type="EMBL" id="KAK7035435.1"/>
    </source>
</evidence>
<reference evidence="2 3" key="1">
    <citation type="submission" date="2024-01" db="EMBL/GenBank/DDBJ databases">
        <title>A draft genome for a cacao thread blight-causing isolate of Paramarasmius palmivorus.</title>
        <authorList>
            <person name="Baruah I.K."/>
            <person name="Bukari Y."/>
            <person name="Amoako-Attah I."/>
            <person name="Meinhardt L.W."/>
            <person name="Bailey B.A."/>
            <person name="Cohen S.P."/>
        </authorList>
    </citation>
    <scope>NUCLEOTIDE SEQUENCE [LARGE SCALE GENOMIC DNA]</scope>
    <source>
        <strain evidence="2 3">GH-12</strain>
    </source>
</reference>
<dbReference type="Proteomes" id="UP001383192">
    <property type="component" value="Unassembled WGS sequence"/>
</dbReference>
<keyword evidence="3" id="KW-1185">Reference proteome</keyword>
<dbReference type="EMBL" id="JAYKXP010000053">
    <property type="protein sequence ID" value="KAK7035435.1"/>
    <property type="molecule type" value="Genomic_DNA"/>
</dbReference>
<comment type="caution">
    <text evidence="2">The sequence shown here is derived from an EMBL/GenBank/DDBJ whole genome shotgun (WGS) entry which is preliminary data.</text>
</comment>
<protein>
    <submittedName>
        <fullName evidence="2">Uncharacterized protein</fullName>
    </submittedName>
</protein>
<name>A0AAW0C9N8_9AGAR</name>
<sequence>MSLTAINDAGGTDPQTLYCAETKTSDEVGEQGAITAIRLGESVPQPSAPFYVKLTTESLETHTPMGQLDTLSIVKAPETPKCQVNCLPPLTDSRRRSPRSHIAISPVSWRRCKMDLSPASKTIYWANLSTASREHKGSVEEQNNQEEVYMGPPKGSDNSLARAYQKEAQEQAEIAYDKLGTQFESSMEFLLNAAPMIEELINMAQDWDEEMQSEHLNQPISNLVQWTEPEPFYK</sequence>
<evidence type="ECO:0000256" key="1">
    <source>
        <dbReference type="SAM" id="MobiDB-lite"/>
    </source>
</evidence>
<gene>
    <name evidence="2" type="ORF">VNI00_011966</name>
</gene>
<accession>A0AAW0C9N8</accession>
<evidence type="ECO:0000313" key="3">
    <source>
        <dbReference type="Proteomes" id="UP001383192"/>
    </source>
</evidence>
<feature type="region of interest" description="Disordered" evidence="1">
    <location>
        <begin position="135"/>
        <end position="159"/>
    </location>
</feature>
<organism evidence="2 3">
    <name type="scientific">Paramarasmius palmivorus</name>
    <dbReference type="NCBI Taxonomy" id="297713"/>
    <lineage>
        <taxon>Eukaryota</taxon>
        <taxon>Fungi</taxon>
        <taxon>Dikarya</taxon>
        <taxon>Basidiomycota</taxon>
        <taxon>Agaricomycotina</taxon>
        <taxon>Agaricomycetes</taxon>
        <taxon>Agaricomycetidae</taxon>
        <taxon>Agaricales</taxon>
        <taxon>Marasmiineae</taxon>
        <taxon>Marasmiaceae</taxon>
        <taxon>Paramarasmius</taxon>
    </lineage>
</organism>
<dbReference type="AlphaFoldDB" id="A0AAW0C9N8"/>